<feature type="domain" description="Alcohol dehydrogenase-like N-terminal" evidence="4">
    <location>
        <begin position="24"/>
        <end position="133"/>
    </location>
</feature>
<feature type="non-terminal residue" evidence="5">
    <location>
        <position position="180"/>
    </location>
</feature>
<dbReference type="SUPFAM" id="SSF50129">
    <property type="entry name" value="GroES-like"/>
    <property type="match status" value="1"/>
</dbReference>
<keyword evidence="2" id="KW-0862">Zinc</keyword>
<dbReference type="InterPro" id="IPR002328">
    <property type="entry name" value="ADH_Zn_CS"/>
</dbReference>
<protein>
    <recommendedName>
        <fullName evidence="4">Alcohol dehydrogenase-like N-terminal domain-containing protein</fullName>
    </recommendedName>
</protein>
<organism evidence="5">
    <name type="scientific">marine metagenome</name>
    <dbReference type="NCBI Taxonomy" id="408172"/>
    <lineage>
        <taxon>unclassified sequences</taxon>
        <taxon>metagenomes</taxon>
        <taxon>ecological metagenomes</taxon>
    </lineage>
</organism>
<evidence type="ECO:0000256" key="3">
    <source>
        <dbReference type="ARBA" id="ARBA00023002"/>
    </source>
</evidence>
<keyword evidence="1" id="KW-0479">Metal-binding</keyword>
<reference evidence="5" key="1">
    <citation type="submission" date="2018-05" db="EMBL/GenBank/DDBJ databases">
        <authorList>
            <person name="Lanie J.A."/>
            <person name="Ng W.-L."/>
            <person name="Kazmierczak K.M."/>
            <person name="Andrzejewski T.M."/>
            <person name="Davidsen T.M."/>
            <person name="Wayne K.J."/>
            <person name="Tettelin H."/>
            <person name="Glass J.I."/>
            <person name="Rusch D."/>
            <person name="Podicherti R."/>
            <person name="Tsui H.-C.T."/>
            <person name="Winkler M.E."/>
        </authorList>
    </citation>
    <scope>NUCLEOTIDE SEQUENCE</scope>
</reference>
<name>A0A382Q1D4_9ZZZZ</name>
<dbReference type="Pfam" id="PF08240">
    <property type="entry name" value="ADH_N"/>
    <property type="match status" value="1"/>
</dbReference>
<dbReference type="InterPro" id="IPR013154">
    <property type="entry name" value="ADH-like_N"/>
</dbReference>
<dbReference type="EMBL" id="UINC01110508">
    <property type="protein sequence ID" value="SVC78061.1"/>
    <property type="molecule type" value="Genomic_DNA"/>
</dbReference>
<dbReference type="GO" id="GO:0008270">
    <property type="term" value="F:zinc ion binding"/>
    <property type="evidence" value="ECO:0007669"/>
    <property type="project" value="InterPro"/>
</dbReference>
<evidence type="ECO:0000313" key="5">
    <source>
        <dbReference type="EMBL" id="SVC78061.1"/>
    </source>
</evidence>
<sequence>MKALILYGPAEPFHLEEIPDPVAGDGEVVVKVITCGAGLTIQHVKAGRTPVDYPKIIGHEITGEVVELGRGVTSLSIGDAVTAYFYLTCGNCKWCRRNRETLCENFKGYVGRAVNGGYAEYIKLPADTFLKLPSGLDYKNFPAEVGVISDAIATPVKVIRRARIMPTDTVTVFGAGGGLG</sequence>
<keyword evidence="3" id="KW-0560">Oxidoreductase</keyword>
<dbReference type="PROSITE" id="PS00059">
    <property type="entry name" value="ADH_ZINC"/>
    <property type="match status" value="1"/>
</dbReference>
<dbReference type="AlphaFoldDB" id="A0A382Q1D4"/>
<dbReference type="PANTHER" id="PTHR43401:SF4">
    <property type="entry name" value="D-ARABINOSE 1-DEHYDROGENASE (NADP(+))"/>
    <property type="match status" value="1"/>
</dbReference>
<evidence type="ECO:0000259" key="4">
    <source>
        <dbReference type="Pfam" id="PF08240"/>
    </source>
</evidence>
<evidence type="ECO:0000256" key="1">
    <source>
        <dbReference type="ARBA" id="ARBA00022723"/>
    </source>
</evidence>
<gene>
    <name evidence="5" type="ORF">METZ01_LOCUS330915</name>
</gene>
<evidence type="ECO:0000256" key="2">
    <source>
        <dbReference type="ARBA" id="ARBA00022833"/>
    </source>
</evidence>
<dbReference type="GO" id="GO:0016491">
    <property type="term" value="F:oxidoreductase activity"/>
    <property type="evidence" value="ECO:0007669"/>
    <property type="project" value="UniProtKB-KW"/>
</dbReference>
<proteinExistence type="predicted"/>
<dbReference type="InterPro" id="IPR050129">
    <property type="entry name" value="Zn_alcohol_dh"/>
</dbReference>
<dbReference type="PANTHER" id="PTHR43401">
    <property type="entry name" value="L-THREONINE 3-DEHYDROGENASE"/>
    <property type="match status" value="1"/>
</dbReference>
<dbReference type="InterPro" id="IPR011032">
    <property type="entry name" value="GroES-like_sf"/>
</dbReference>
<dbReference type="Gene3D" id="3.90.180.10">
    <property type="entry name" value="Medium-chain alcohol dehydrogenases, catalytic domain"/>
    <property type="match status" value="1"/>
</dbReference>
<accession>A0A382Q1D4</accession>